<dbReference type="GO" id="GO:0006355">
    <property type="term" value="P:regulation of DNA-templated transcription"/>
    <property type="evidence" value="ECO:0007669"/>
    <property type="project" value="InterPro"/>
</dbReference>
<accession>A0A316EPK3</accession>
<proteinExistence type="predicted"/>
<feature type="domain" description="HTH luxR-type" evidence="5">
    <location>
        <begin position="137"/>
        <end position="202"/>
    </location>
</feature>
<dbReference type="PROSITE" id="PS50043">
    <property type="entry name" value="HTH_LUXR_2"/>
    <property type="match status" value="1"/>
</dbReference>
<dbReference type="Gene3D" id="1.10.10.10">
    <property type="entry name" value="Winged helix-like DNA-binding domain superfamily/Winged helix DNA-binding domain"/>
    <property type="match status" value="1"/>
</dbReference>
<keyword evidence="1" id="KW-0805">Transcription regulation</keyword>
<dbReference type="PRINTS" id="PR00038">
    <property type="entry name" value="HTHLUXR"/>
</dbReference>
<keyword evidence="3" id="KW-0804">Transcription</keyword>
<dbReference type="GO" id="GO:0000160">
    <property type="term" value="P:phosphorelay signal transduction system"/>
    <property type="evidence" value="ECO:0007669"/>
    <property type="project" value="InterPro"/>
</dbReference>
<dbReference type="SMART" id="SM00421">
    <property type="entry name" value="HTH_LUXR"/>
    <property type="match status" value="1"/>
</dbReference>
<dbReference type="Pfam" id="PF00072">
    <property type="entry name" value="Response_reg"/>
    <property type="match status" value="1"/>
</dbReference>
<dbReference type="EMBL" id="QGGT01000003">
    <property type="protein sequence ID" value="PWK34361.1"/>
    <property type="molecule type" value="Genomic_DNA"/>
</dbReference>
<name>A0A316EPK3_9BURK</name>
<sequence>MCIDDATVLIVDDDAGVRIALSNLLRSVGLRCQLFASAEEALAVTPPESPACMVLDVRLRGLSGLSLQLKLARTERSLPIVFISGYADFTMGIAAMKEGAIDFIAKPFRDQDLLDAIYRGLDVDRERYRSICHMANLRARLDTLTPREREVMVLATRGLLNKQVAERIGISEATVKMHRSQAMRKMQAASFAELVRMVDLLELCPPDAVEDERELVPERYGAFAAAAAARAAT</sequence>
<keyword evidence="2" id="KW-0238">DNA-binding</keyword>
<keyword evidence="4" id="KW-0597">Phosphoprotein</keyword>
<dbReference type="SMART" id="SM00448">
    <property type="entry name" value="REC"/>
    <property type="match status" value="1"/>
</dbReference>
<evidence type="ECO:0000256" key="3">
    <source>
        <dbReference type="ARBA" id="ARBA00023163"/>
    </source>
</evidence>
<evidence type="ECO:0000256" key="2">
    <source>
        <dbReference type="ARBA" id="ARBA00023125"/>
    </source>
</evidence>
<evidence type="ECO:0000313" key="8">
    <source>
        <dbReference type="Proteomes" id="UP000245754"/>
    </source>
</evidence>
<dbReference type="Pfam" id="PF00196">
    <property type="entry name" value="GerE"/>
    <property type="match status" value="1"/>
</dbReference>
<keyword evidence="8" id="KW-1185">Reference proteome</keyword>
<gene>
    <name evidence="7" type="ORF">C7419_103680</name>
</gene>
<evidence type="ECO:0000259" key="5">
    <source>
        <dbReference type="PROSITE" id="PS50043"/>
    </source>
</evidence>
<dbReference type="InterPro" id="IPR036388">
    <property type="entry name" value="WH-like_DNA-bd_sf"/>
</dbReference>
<organism evidence="7 8">
    <name type="scientific">Cupriavidus plantarum</name>
    <dbReference type="NCBI Taxonomy" id="942865"/>
    <lineage>
        <taxon>Bacteria</taxon>
        <taxon>Pseudomonadati</taxon>
        <taxon>Pseudomonadota</taxon>
        <taxon>Betaproteobacteria</taxon>
        <taxon>Burkholderiales</taxon>
        <taxon>Burkholderiaceae</taxon>
        <taxon>Cupriavidus</taxon>
    </lineage>
</organism>
<evidence type="ECO:0000256" key="1">
    <source>
        <dbReference type="ARBA" id="ARBA00023015"/>
    </source>
</evidence>
<dbReference type="InterPro" id="IPR011006">
    <property type="entry name" value="CheY-like_superfamily"/>
</dbReference>
<dbReference type="Proteomes" id="UP000245754">
    <property type="component" value="Unassembled WGS sequence"/>
</dbReference>
<reference evidence="7 8" key="1">
    <citation type="submission" date="2018-05" db="EMBL/GenBank/DDBJ databases">
        <title>Genomic Encyclopedia of Type Strains, Phase IV (KMG-V): Genome sequencing to study the core and pangenomes of soil and plant-associated prokaryotes.</title>
        <authorList>
            <person name="Whitman W."/>
        </authorList>
    </citation>
    <scope>NUCLEOTIDE SEQUENCE [LARGE SCALE GENOMIC DNA]</scope>
    <source>
        <strain evidence="7 8">SLV-132</strain>
    </source>
</reference>
<dbReference type="InterPro" id="IPR001789">
    <property type="entry name" value="Sig_transdc_resp-reg_receiver"/>
</dbReference>
<comment type="caution">
    <text evidence="7">The sequence shown here is derived from an EMBL/GenBank/DDBJ whole genome shotgun (WGS) entry which is preliminary data.</text>
</comment>
<dbReference type="PANTHER" id="PTHR44688:SF16">
    <property type="entry name" value="DNA-BINDING TRANSCRIPTIONAL ACTIVATOR DEVR_DOSR"/>
    <property type="match status" value="1"/>
</dbReference>
<dbReference type="PROSITE" id="PS50110">
    <property type="entry name" value="RESPONSE_REGULATORY"/>
    <property type="match status" value="1"/>
</dbReference>
<evidence type="ECO:0000313" key="7">
    <source>
        <dbReference type="EMBL" id="PWK34361.1"/>
    </source>
</evidence>
<feature type="modified residue" description="4-aspartylphosphate" evidence="4">
    <location>
        <position position="56"/>
    </location>
</feature>
<dbReference type="Gene3D" id="3.40.50.2300">
    <property type="match status" value="1"/>
</dbReference>
<protein>
    <submittedName>
        <fullName evidence="7">LuxR family two component transcriptional regulator</fullName>
    </submittedName>
</protein>
<dbReference type="SUPFAM" id="SSF52172">
    <property type="entry name" value="CheY-like"/>
    <property type="match status" value="1"/>
</dbReference>
<dbReference type="GO" id="GO:0003677">
    <property type="term" value="F:DNA binding"/>
    <property type="evidence" value="ECO:0007669"/>
    <property type="project" value="UniProtKB-KW"/>
</dbReference>
<evidence type="ECO:0000259" key="6">
    <source>
        <dbReference type="PROSITE" id="PS50110"/>
    </source>
</evidence>
<dbReference type="PANTHER" id="PTHR44688">
    <property type="entry name" value="DNA-BINDING TRANSCRIPTIONAL ACTIVATOR DEVR_DOSR"/>
    <property type="match status" value="1"/>
</dbReference>
<evidence type="ECO:0000256" key="4">
    <source>
        <dbReference type="PROSITE-ProRule" id="PRU00169"/>
    </source>
</evidence>
<dbReference type="InterPro" id="IPR000792">
    <property type="entry name" value="Tscrpt_reg_LuxR_C"/>
</dbReference>
<dbReference type="CDD" id="cd06170">
    <property type="entry name" value="LuxR_C_like"/>
    <property type="match status" value="1"/>
</dbReference>
<feature type="domain" description="Response regulatory" evidence="6">
    <location>
        <begin position="7"/>
        <end position="121"/>
    </location>
</feature>
<dbReference type="AlphaFoldDB" id="A0A316EPK3"/>